<name>G9QNP6_9BACI</name>
<dbReference type="InterPro" id="IPR009776">
    <property type="entry name" value="Spore_0_M"/>
</dbReference>
<keyword evidence="2" id="KW-1185">Reference proteome</keyword>
<comment type="caution">
    <text evidence="1">The sequence shown here is derived from an EMBL/GenBank/DDBJ whole genome shotgun (WGS) entry which is preliminary data.</text>
</comment>
<evidence type="ECO:0008006" key="3">
    <source>
        <dbReference type="Google" id="ProtNLM"/>
    </source>
</evidence>
<dbReference type="RefSeq" id="WP_003354953.1">
    <property type="nucleotide sequence ID" value="NZ_JH414761.1"/>
</dbReference>
<evidence type="ECO:0000313" key="1">
    <source>
        <dbReference type="EMBL" id="EHL75155.1"/>
    </source>
</evidence>
<gene>
    <name evidence="1" type="ORF">HMPREF1015_03042</name>
</gene>
<reference evidence="1 2" key="1">
    <citation type="submission" date="2011-09" db="EMBL/GenBank/DDBJ databases">
        <title>The Genome Sequence of Bacillus smithii 7_3_47FAA.</title>
        <authorList>
            <consortium name="The Broad Institute Genome Sequencing Platform"/>
            <person name="Earl A."/>
            <person name="Ward D."/>
            <person name="Feldgarden M."/>
            <person name="Gevers D."/>
            <person name="Daigneault M."/>
            <person name="Strauss J."/>
            <person name="Allen-Vercoe E."/>
            <person name="Young S.K."/>
            <person name="Zeng Q."/>
            <person name="Gargeya S."/>
            <person name="Fitzgerald M."/>
            <person name="Haas B."/>
            <person name="Abouelleil A."/>
            <person name="Alvarado L."/>
            <person name="Arachchi H.M."/>
            <person name="Berlin A."/>
            <person name="Brown A."/>
            <person name="Chapman S.B."/>
            <person name="Chen Z."/>
            <person name="Dunbar C."/>
            <person name="Freedman E."/>
            <person name="Gearin G."/>
            <person name="Goldberg J."/>
            <person name="Griggs A."/>
            <person name="Gujja S."/>
            <person name="Heiman D."/>
            <person name="Howarth C."/>
            <person name="Larson L."/>
            <person name="Lui A."/>
            <person name="MacDonald P.J.P."/>
            <person name="Montmayeur A."/>
            <person name="Murphy C."/>
            <person name="Neiman D."/>
            <person name="Pearson M."/>
            <person name="Priest M."/>
            <person name="Roberts A."/>
            <person name="Saif S."/>
            <person name="Shea T."/>
            <person name="Shenoy N."/>
            <person name="Sisk P."/>
            <person name="Stolte C."/>
            <person name="Sykes S."/>
            <person name="Wortman J."/>
            <person name="Nusbaum C."/>
            <person name="Birren B."/>
        </authorList>
    </citation>
    <scope>NUCLEOTIDE SEQUENCE [LARGE SCALE GENOMIC DNA]</scope>
    <source>
        <strain evidence="1 2">7_3_47FAA</strain>
    </source>
</reference>
<evidence type="ECO:0000313" key="2">
    <source>
        <dbReference type="Proteomes" id="UP000011747"/>
    </source>
</evidence>
<accession>G9QNP6</accession>
<dbReference type="PANTHER" id="PTHR40053">
    <property type="entry name" value="SPORULATION-CONTROL PROTEIN SPO0M"/>
    <property type="match status" value="1"/>
</dbReference>
<proteinExistence type="predicted"/>
<organism evidence="1 2">
    <name type="scientific">Bacillus smithii 7_3_47FAA</name>
    <dbReference type="NCBI Taxonomy" id="665952"/>
    <lineage>
        <taxon>Bacteria</taxon>
        <taxon>Bacillati</taxon>
        <taxon>Bacillota</taxon>
        <taxon>Bacilli</taxon>
        <taxon>Bacillales</taxon>
        <taxon>Bacillaceae</taxon>
        <taxon>Bacillus</taxon>
    </lineage>
</organism>
<dbReference type="PANTHER" id="PTHR40053:SF1">
    <property type="entry name" value="SPORULATION-CONTROL PROTEIN SPO0M"/>
    <property type="match status" value="1"/>
</dbReference>
<dbReference type="HOGENOM" id="CLU_057336_1_2_9"/>
<sequence length="262" mass="29748">MAIFTKVLTSIGIGSARVDTKLEYTSYKAGDPIRGVVEVYGGVTEQTIDSIYLTVNAMYTFQKDGHPYTETATIEQHQITDPFLMKANETKVFPFSFTLPIDAPLTYGSTRVWVQTGLDIKNAVNPQDEDYIAVRPNQMTSAVLEEMEKLGFRLRKVECEQTFFRTSCNYPFIQVFEFIPGSGMFLGKLDELEIVFLAQTEDRIEIFMEVDRRARGLAGYLSEVIAIDENQIRFSVTNQELSVLRKLLEQKIMCGLSLKRGK</sequence>
<dbReference type="EMBL" id="ACWF01000141">
    <property type="protein sequence ID" value="EHL75155.1"/>
    <property type="molecule type" value="Genomic_DNA"/>
</dbReference>
<dbReference type="AlphaFoldDB" id="G9QNP6"/>
<dbReference type="PATRIC" id="fig|665952.3.peg.2759"/>
<dbReference type="Pfam" id="PF07070">
    <property type="entry name" value="Spo0M"/>
    <property type="match status" value="1"/>
</dbReference>
<dbReference type="Proteomes" id="UP000011747">
    <property type="component" value="Unassembled WGS sequence"/>
</dbReference>
<protein>
    <recommendedName>
        <fullName evidence="3">Sporulation-control protein spo0M</fullName>
    </recommendedName>
</protein>